<keyword evidence="2" id="KW-1185">Reference proteome</keyword>
<dbReference type="RefSeq" id="WP_182385206.1">
    <property type="nucleotide sequence ID" value="NZ_CP059833.1"/>
</dbReference>
<reference evidence="1 2" key="1">
    <citation type="submission" date="2020-07" db="EMBL/GenBank/DDBJ databases">
        <title>non toxigenic Corynebacterium sp. nov from a clinical source.</title>
        <authorList>
            <person name="Bernier A.-M."/>
            <person name="Bernard K."/>
        </authorList>
    </citation>
    <scope>NUCLEOTIDE SEQUENCE [LARGE SCALE GENOMIC DNA]</scope>
    <source>
        <strain evidence="2">NML 93-0612</strain>
    </source>
</reference>
<protein>
    <submittedName>
        <fullName evidence="1">Uncharacterized protein</fullName>
    </submittedName>
</protein>
<organism evidence="1 2">
    <name type="scientific">Corynebacterium hindlerae</name>
    <dbReference type="NCBI Taxonomy" id="699041"/>
    <lineage>
        <taxon>Bacteria</taxon>
        <taxon>Bacillati</taxon>
        <taxon>Actinomycetota</taxon>
        <taxon>Actinomycetes</taxon>
        <taxon>Mycobacteriales</taxon>
        <taxon>Corynebacteriaceae</taxon>
        <taxon>Corynebacterium</taxon>
    </lineage>
</organism>
<gene>
    <name evidence="1" type="ORF">HW450_08440</name>
</gene>
<accession>A0A7G5FCQ6</accession>
<dbReference type="EMBL" id="CP059833">
    <property type="protein sequence ID" value="QMV84397.1"/>
    <property type="molecule type" value="Genomic_DNA"/>
</dbReference>
<name>A0A7G5FCQ6_9CORY</name>
<evidence type="ECO:0000313" key="2">
    <source>
        <dbReference type="Proteomes" id="UP000515570"/>
    </source>
</evidence>
<proteinExistence type="predicted"/>
<sequence>MDDLILATSVGLATALRKPWQRVATLAAGVGTVAYINSTDDDPNNDPAVVIDRVKQRIGDIGDTPGPESDAPAGDLGSPLRTWAIVGGLALAVVGAAKAEKYLLKRPVARIMAGCATGTATYLCCQSVT</sequence>
<dbReference type="Proteomes" id="UP000515570">
    <property type="component" value="Chromosome"/>
</dbReference>
<dbReference type="AlphaFoldDB" id="A0A7G5FCQ6"/>
<evidence type="ECO:0000313" key="1">
    <source>
        <dbReference type="EMBL" id="QMV84397.1"/>
    </source>
</evidence>